<protein>
    <submittedName>
        <fullName evidence="1">Uncharacterized protein</fullName>
    </submittedName>
</protein>
<evidence type="ECO:0000313" key="1">
    <source>
        <dbReference type="EMBL" id="CDZ91418.1"/>
    </source>
</evidence>
<gene>
    <name evidence="1" type="ORF">RHRU231_830007</name>
</gene>
<dbReference type="KEGG" id="rrz:CS378_13740"/>
<dbReference type="AlphaFoldDB" id="A0A098BRQ7"/>
<dbReference type="Proteomes" id="UP000042997">
    <property type="component" value="Unassembled WGS sequence"/>
</dbReference>
<dbReference type="eggNOG" id="ENOG50325NI">
    <property type="taxonomic scope" value="Bacteria"/>
</dbReference>
<proteinExistence type="predicted"/>
<dbReference type="OrthoDB" id="4546611at2"/>
<sequence>MRDVPSHLDGPLDRIHRAVTDLDTAVIRAQRFAGANRCIQVDDAVMEQLAASSDASPALRQYASRVAAGQCRWSEIEAVAHPVPPEVAELKANPRFRWFPASPRTTPAAGQDQEPYRIPWQS</sequence>
<dbReference type="EMBL" id="CCSD01000098">
    <property type="protein sequence ID" value="CDZ91418.1"/>
    <property type="molecule type" value="Genomic_DNA"/>
</dbReference>
<organism evidence="1 2">
    <name type="scientific">Rhodococcus ruber</name>
    <dbReference type="NCBI Taxonomy" id="1830"/>
    <lineage>
        <taxon>Bacteria</taxon>
        <taxon>Bacillati</taxon>
        <taxon>Actinomycetota</taxon>
        <taxon>Actinomycetes</taxon>
        <taxon>Mycobacteriales</taxon>
        <taxon>Nocardiaceae</taxon>
        <taxon>Rhodococcus</taxon>
    </lineage>
</organism>
<reference evidence="1 2" key="1">
    <citation type="journal article" date="2014" name="Genome Announc.">
        <title>Draft Genome Sequence of Propane- and Butane-Oxidizing Actinobacterium Rhodococcus ruber IEGM 231.</title>
        <authorList>
            <person name="Ivshina I.B."/>
            <person name="Kuyukina M.S."/>
            <person name="Krivoruchko A.V."/>
            <person name="Barbe V."/>
            <person name="Fischer C."/>
        </authorList>
    </citation>
    <scope>NUCLEOTIDE SEQUENCE [LARGE SCALE GENOMIC DNA]</scope>
</reference>
<accession>A0A098BRQ7</accession>
<name>A0A098BRQ7_9NOCA</name>
<evidence type="ECO:0000313" key="2">
    <source>
        <dbReference type="Proteomes" id="UP000042997"/>
    </source>
</evidence>
<dbReference type="RefSeq" id="WP_010595717.1">
    <property type="nucleotide sequence ID" value="NZ_CP023714.1"/>
</dbReference>